<proteinExistence type="predicted"/>
<gene>
    <name evidence="2" type="ORF">GGQ98_002952</name>
</gene>
<keyword evidence="3" id="KW-1185">Reference proteome</keyword>
<feature type="chain" id="PRO_5030703067" evidence="1">
    <location>
        <begin position="35"/>
        <end position="60"/>
    </location>
</feature>
<name>A0A7W7B5J1_9SPHN</name>
<comment type="caution">
    <text evidence="2">The sequence shown here is derived from an EMBL/GenBank/DDBJ whole genome shotgun (WGS) entry which is preliminary data.</text>
</comment>
<reference evidence="2 3" key="1">
    <citation type="submission" date="2020-08" db="EMBL/GenBank/DDBJ databases">
        <title>Genomic Encyclopedia of Type Strains, Phase IV (KMG-IV): sequencing the most valuable type-strain genomes for metagenomic binning, comparative biology and taxonomic classification.</title>
        <authorList>
            <person name="Goeker M."/>
        </authorList>
    </citation>
    <scope>NUCLEOTIDE SEQUENCE [LARGE SCALE GENOMIC DNA]</scope>
    <source>
        <strain evidence="2 3">DSM 17328</strain>
    </source>
</reference>
<evidence type="ECO:0000256" key="1">
    <source>
        <dbReference type="SAM" id="SignalP"/>
    </source>
</evidence>
<protein>
    <submittedName>
        <fullName evidence="2">Uncharacterized protein</fullName>
    </submittedName>
</protein>
<organism evidence="2 3">
    <name type="scientific">Sphingosinicella soli</name>
    <dbReference type="NCBI Taxonomy" id="333708"/>
    <lineage>
        <taxon>Bacteria</taxon>
        <taxon>Pseudomonadati</taxon>
        <taxon>Pseudomonadota</taxon>
        <taxon>Alphaproteobacteria</taxon>
        <taxon>Sphingomonadales</taxon>
        <taxon>Sphingosinicellaceae</taxon>
        <taxon>Sphingosinicella</taxon>
    </lineage>
</organism>
<sequence>MMRKFYGDLLLLGSGSAGLALFATPILFTAPAVAAAPCPAQSDSPSAVSAAFARAASVNT</sequence>
<dbReference type="AlphaFoldDB" id="A0A7W7B5J1"/>
<accession>A0A7W7B5J1</accession>
<feature type="signal peptide" evidence="1">
    <location>
        <begin position="1"/>
        <end position="34"/>
    </location>
</feature>
<keyword evidence="1" id="KW-0732">Signal</keyword>
<dbReference type="Proteomes" id="UP000566324">
    <property type="component" value="Unassembled WGS sequence"/>
</dbReference>
<evidence type="ECO:0000313" key="3">
    <source>
        <dbReference type="Proteomes" id="UP000566324"/>
    </source>
</evidence>
<evidence type="ECO:0000313" key="2">
    <source>
        <dbReference type="EMBL" id="MBB4633317.1"/>
    </source>
</evidence>
<dbReference type="EMBL" id="JACHNZ010000040">
    <property type="protein sequence ID" value="MBB4633317.1"/>
    <property type="molecule type" value="Genomic_DNA"/>
</dbReference>